<sequence length="339" mass="39997">MKKLDDSDLFNPNDTIGDYVIETSIKLRTKNHVYKAFKPPNIGKEYYVVKVLPYETLKEKLKFNREQEILTHLEGYDFILHPITSIEKKFNISIHNTNEEEEEEEDQEKTFMCVIMNFCNHFDLRDFYYKTVKGENRLELRLQIFHQTLTILKNIHERRVVHNDIKPQNFLVRNIDPIDIVLTDFEFAVELEEGEYINTKCGTIQYMAPEVLNDQDHDMAADIWSLGVMMYKFSRSIFPFGIQPKDELEVVKEKINKNNLVFGNKFPRPLGSLIIQMLKKNPKDRITAEKALKHPYFVKFTAIEEATKERISEITEVETLIEEVQPEIEQIEGVINEEK</sequence>
<reference evidence="2 3" key="1">
    <citation type="submission" date="2024-04" db="EMBL/GenBank/DDBJ databases">
        <title>Tritrichomonas musculus Genome.</title>
        <authorList>
            <person name="Alves-Ferreira E."/>
            <person name="Grigg M."/>
            <person name="Lorenzi H."/>
            <person name="Galac M."/>
        </authorList>
    </citation>
    <scope>NUCLEOTIDE SEQUENCE [LARGE SCALE GENOMIC DNA]</scope>
    <source>
        <strain evidence="2 3">EAF2021</strain>
    </source>
</reference>
<evidence type="ECO:0000259" key="1">
    <source>
        <dbReference type="PROSITE" id="PS50011"/>
    </source>
</evidence>
<dbReference type="InterPro" id="IPR011009">
    <property type="entry name" value="Kinase-like_dom_sf"/>
</dbReference>
<comment type="caution">
    <text evidence="2">The sequence shown here is derived from an EMBL/GenBank/DDBJ whole genome shotgun (WGS) entry which is preliminary data.</text>
</comment>
<dbReference type="InterPro" id="IPR008271">
    <property type="entry name" value="Ser/Thr_kinase_AS"/>
</dbReference>
<dbReference type="PROSITE" id="PS00108">
    <property type="entry name" value="PROTEIN_KINASE_ST"/>
    <property type="match status" value="1"/>
</dbReference>
<dbReference type="PANTHER" id="PTHR44167">
    <property type="entry name" value="OVARIAN-SPECIFIC SERINE/THREONINE-PROTEIN KINASE LOK-RELATED"/>
    <property type="match status" value="1"/>
</dbReference>
<keyword evidence="2" id="KW-0418">Kinase</keyword>
<keyword evidence="3" id="KW-1185">Reference proteome</keyword>
<evidence type="ECO:0000313" key="3">
    <source>
        <dbReference type="Proteomes" id="UP001470230"/>
    </source>
</evidence>
<dbReference type="PROSITE" id="PS50011">
    <property type="entry name" value="PROTEIN_KINASE_DOM"/>
    <property type="match status" value="1"/>
</dbReference>
<dbReference type="SMART" id="SM00220">
    <property type="entry name" value="S_TKc"/>
    <property type="match status" value="1"/>
</dbReference>
<feature type="domain" description="Protein kinase" evidence="1">
    <location>
        <begin position="19"/>
        <end position="297"/>
    </location>
</feature>
<dbReference type="InterPro" id="IPR000719">
    <property type="entry name" value="Prot_kinase_dom"/>
</dbReference>
<protein>
    <submittedName>
        <fullName evidence="2">Serine/threonine-protein kinase ulk2</fullName>
    </submittedName>
</protein>
<proteinExistence type="predicted"/>
<evidence type="ECO:0000313" key="2">
    <source>
        <dbReference type="EMBL" id="KAK8884584.1"/>
    </source>
</evidence>
<name>A0ABR2K0G0_9EUKA</name>
<dbReference type="GO" id="GO:0016301">
    <property type="term" value="F:kinase activity"/>
    <property type="evidence" value="ECO:0007669"/>
    <property type="project" value="UniProtKB-KW"/>
</dbReference>
<dbReference type="Pfam" id="PF00069">
    <property type="entry name" value="Pkinase"/>
    <property type="match status" value="1"/>
</dbReference>
<dbReference type="PANTHER" id="PTHR44167:SF24">
    <property type="entry name" value="SERINE_THREONINE-PROTEIN KINASE CHK2"/>
    <property type="match status" value="1"/>
</dbReference>
<dbReference type="Proteomes" id="UP001470230">
    <property type="component" value="Unassembled WGS sequence"/>
</dbReference>
<dbReference type="SUPFAM" id="SSF56112">
    <property type="entry name" value="Protein kinase-like (PK-like)"/>
    <property type="match status" value="1"/>
</dbReference>
<organism evidence="2 3">
    <name type="scientific">Tritrichomonas musculus</name>
    <dbReference type="NCBI Taxonomy" id="1915356"/>
    <lineage>
        <taxon>Eukaryota</taxon>
        <taxon>Metamonada</taxon>
        <taxon>Parabasalia</taxon>
        <taxon>Tritrichomonadida</taxon>
        <taxon>Tritrichomonadidae</taxon>
        <taxon>Tritrichomonas</taxon>
    </lineage>
</organism>
<keyword evidence="2" id="KW-0808">Transferase</keyword>
<gene>
    <name evidence="2" type="ORF">M9Y10_043699</name>
</gene>
<dbReference type="EMBL" id="JAPFFF010000008">
    <property type="protein sequence ID" value="KAK8884584.1"/>
    <property type="molecule type" value="Genomic_DNA"/>
</dbReference>
<accession>A0ABR2K0G0</accession>
<dbReference type="Gene3D" id="1.10.510.10">
    <property type="entry name" value="Transferase(Phosphotransferase) domain 1"/>
    <property type="match status" value="1"/>
</dbReference>